<dbReference type="SUPFAM" id="SSF64268">
    <property type="entry name" value="PX domain"/>
    <property type="match status" value="1"/>
</dbReference>
<dbReference type="GO" id="GO:0031201">
    <property type="term" value="C:SNARE complex"/>
    <property type="evidence" value="ECO:0000318"/>
    <property type="project" value="GO_Central"/>
</dbReference>
<dbReference type="InterPro" id="IPR027267">
    <property type="entry name" value="AH/BAR_dom_sf"/>
</dbReference>
<dbReference type="Gene3D" id="3.30.1520.10">
    <property type="entry name" value="Phox-like domain"/>
    <property type="match status" value="1"/>
</dbReference>
<reference evidence="5 6" key="1">
    <citation type="journal article" date="2008" name="Nature">
        <title>The Trichoplax genome and the nature of placozoans.</title>
        <authorList>
            <person name="Srivastava M."/>
            <person name="Begovic E."/>
            <person name="Chapman J."/>
            <person name="Putnam N.H."/>
            <person name="Hellsten U."/>
            <person name="Kawashima T."/>
            <person name="Kuo A."/>
            <person name="Mitros T."/>
            <person name="Salamov A."/>
            <person name="Carpenter M.L."/>
            <person name="Signorovitch A.Y."/>
            <person name="Moreno M.A."/>
            <person name="Kamm K."/>
            <person name="Grimwood J."/>
            <person name="Schmutz J."/>
            <person name="Shapiro H."/>
            <person name="Grigoriev I.V."/>
            <person name="Buss L.W."/>
            <person name="Schierwater B."/>
            <person name="Dellaporta S.L."/>
            <person name="Rokhsar D.S."/>
        </authorList>
    </citation>
    <scope>NUCLEOTIDE SEQUENCE [LARGE SCALE GENOMIC DNA]</scope>
    <source>
        <strain evidence="5 6">Grell-BS-1999</strain>
    </source>
</reference>
<comment type="similarity">
    <text evidence="1">Belongs to the sorting nexin family.</text>
</comment>
<dbReference type="Gene3D" id="1.20.1270.60">
    <property type="entry name" value="Arfaptin homology (AH) domain/BAR domain"/>
    <property type="match status" value="1"/>
</dbReference>
<accession>B3RPI8</accession>
<dbReference type="PROSITE" id="PS50195">
    <property type="entry name" value="PX"/>
    <property type="match status" value="1"/>
</dbReference>
<keyword evidence="2" id="KW-0175">Coiled coil</keyword>
<dbReference type="PANTHER" id="PTHR46596:SF1">
    <property type="entry name" value="SORTING NEXIN-4"/>
    <property type="match status" value="1"/>
</dbReference>
<dbReference type="InterPro" id="IPR001683">
    <property type="entry name" value="PX_dom"/>
</dbReference>
<dbReference type="STRING" id="10228.B3RPI8"/>
<evidence type="ECO:0000256" key="1">
    <source>
        <dbReference type="ARBA" id="ARBA00010883"/>
    </source>
</evidence>
<feature type="region of interest" description="Disordered" evidence="3">
    <location>
        <begin position="265"/>
        <end position="330"/>
    </location>
</feature>
<keyword evidence="6" id="KW-1185">Reference proteome</keyword>
<evidence type="ECO:0000313" key="6">
    <source>
        <dbReference type="Proteomes" id="UP000009022"/>
    </source>
</evidence>
<proteinExistence type="inferred from homology"/>
<dbReference type="GO" id="GO:0015031">
    <property type="term" value="P:protein transport"/>
    <property type="evidence" value="ECO:0000318"/>
    <property type="project" value="GO_Central"/>
</dbReference>
<dbReference type="GO" id="GO:0031901">
    <property type="term" value="C:early endosome membrane"/>
    <property type="evidence" value="ECO:0000318"/>
    <property type="project" value="GO_Central"/>
</dbReference>
<dbReference type="InterPro" id="IPR034783">
    <property type="entry name" value="SNX4"/>
</dbReference>
<feature type="compositionally biased region" description="Low complexity" evidence="3">
    <location>
        <begin position="272"/>
        <end position="287"/>
    </location>
</feature>
<dbReference type="GO" id="GO:2000786">
    <property type="term" value="P:positive regulation of autophagosome assembly"/>
    <property type="evidence" value="ECO:0000318"/>
    <property type="project" value="GO_Central"/>
</dbReference>
<evidence type="ECO:0000256" key="2">
    <source>
        <dbReference type="SAM" id="Coils"/>
    </source>
</evidence>
<dbReference type="RefSeq" id="XP_002109479.1">
    <property type="nucleotide sequence ID" value="XM_002109443.1"/>
</dbReference>
<dbReference type="GO" id="GO:0005886">
    <property type="term" value="C:plasma membrane"/>
    <property type="evidence" value="ECO:0000318"/>
    <property type="project" value="GO_Central"/>
</dbReference>
<feature type="domain" description="PX" evidence="4">
    <location>
        <begin position="3"/>
        <end position="135"/>
    </location>
</feature>
<dbReference type="Proteomes" id="UP000009022">
    <property type="component" value="Unassembled WGS sequence"/>
</dbReference>
<evidence type="ECO:0000259" key="4">
    <source>
        <dbReference type="PROSITE" id="PS50195"/>
    </source>
</evidence>
<protein>
    <recommendedName>
        <fullName evidence="4">PX domain-containing protein</fullName>
    </recommendedName>
</protein>
<dbReference type="HOGENOM" id="CLU_057138_0_0_1"/>
<name>B3RPI8_TRIAD</name>
<feature type="coiled-coil region" evidence="2">
    <location>
        <begin position="368"/>
        <end position="395"/>
    </location>
</feature>
<dbReference type="Pfam" id="PF00787">
    <property type="entry name" value="PX"/>
    <property type="match status" value="1"/>
</dbReference>
<dbReference type="AlphaFoldDB" id="B3RPI8"/>
<dbReference type="GeneID" id="6750694"/>
<dbReference type="GO" id="GO:0032266">
    <property type="term" value="F:phosphatidylinositol-3-phosphate binding"/>
    <property type="evidence" value="ECO:0000318"/>
    <property type="project" value="GO_Central"/>
</dbReference>
<dbReference type="InParanoid" id="B3RPI8"/>
<dbReference type="OrthoDB" id="289314at2759"/>
<dbReference type="OMA" id="NMASHER"/>
<dbReference type="KEGG" id="tad:TRIADDRAFT_53558"/>
<gene>
    <name evidence="5" type="ORF">TRIADDRAFT_53558</name>
</gene>
<dbReference type="CTD" id="6750694"/>
<dbReference type="InterPro" id="IPR036871">
    <property type="entry name" value="PX_dom_sf"/>
</dbReference>
<dbReference type="PhylomeDB" id="B3RPI8"/>
<dbReference type="eggNOG" id="KOG2273">
    <property type="taxonomic scope" value="Eukaryota"/>
</dbReference>
<sequence>MDITVTEPEKRVVNTDMLKDTFMVYLVQTKCTGHGGPDDFEKGTHSVWRRYSEFDLLRNYFNVTYPYIIIPPIPEKKLPSFHMSWKNITTDTFDQDFIERRRSGLEAFLHRVAQHPTLCQDRIFHSFLQKEEGWKEVIQSTNFQSKADSRIHKLNSYFRVQRVDKRFGDLRHYADNLHNNIAAILRIRHRMVNSVFFIYKGHRHYGSMFSFSDSITGVLEDEELNFHDLLKEYMLYADSIRSITKKHEILQFEIERSEEALVNKRKLRDESGLSQSKSSSSTSDNVSQPDEDAEQQDEHSSEDSEEQKQSTGPEDESSQSVAQKPRSAMVSNVVGGIGKVSRGFGSVRRKVQNKVFGEDAPEIKENKLKAIDDNIKELEKTLDERRLEAKNFGEKANEDLERFYLQRDNDIRELLMNYVSMQIDVCKKARSYNMASHERIIWLFINHIKLLKIRKEI</sequence>
<dbReference type="PANTHER" id="PTHR46596">
    <property type="entry name" value="SORTING NEXIN-4"/>
    <property type="match status" value="1"/>
</dbReference>
<organism evidence="5 6">
    <name type="scientific">Trichoplax adhaerens</name>
    <name type="common">Trichoplax reptans</name>
    <dbReference type="NCBI Taxonomy" id="10228"/>
    <lineage>
        <taxon>Eukaryota</taxon>
        <taxon>Metazoa</taxon>
        <taxon>Placozoa</taxon>
        <taxon>Uniplacotomia</taxon>
        <taxon>Trichoplacea</taxon>
        <taxon>Trichoplacidae</taxon>
        <taxon>Trichoplax</taxon>
    </lineage>
</organism>
<evidence type="ECO:0000256" key="3">
    <source>
        <dbReference type="SAM" id="MobiDB-lite"/>
    </source>
</evidence>
<evidence type="ECO:0000313" key="5">
    <source>
        <dbReference type="EMBL" id="EDV27645.1"/>
    </source>
</evidence>
<feature type="compositionally biased region" description="Basic and acidic residues" evidence="3">
    <location>
        <begin position="296"/>
        <end position="308"/>
    </location>
</feature>
<dbReference type="EMBL" id="DS985242">
    <property type="protein sequence ID" value="EDV27645.1"/>
    <property type="molecule type" value="Genomic_DNA"/>
</dbReference>
<dbReference type="SMART" id="SM00312">
    <property type="entry name" value="PX"/>
    <property type="match status" value="1"/>
</dbReference>